<accession>A0A0C7MN80</accession>
<sequence>MGSPGGPSKPEKNVMVSLFGNECLEWPFSESSLVQALAFKTQQEKTKQQYYKLECVNRSIELLKTAMNARIPGPMIAQLFQGSGSGLDPSSTTNYNKPQEAVGSQIPPTALRPSRSDSAPLNYSFPPGNYNGRGASASSMHRRTNSPARIGAAAVASLSEHRDLKEEDKDELPLASRPPRPPPPPPSSYHMNGPSPLQFRSHRRNFSVPLARPAHLSPQEMPAQNLARRTHNPMTSVINFGSWQSYDPAPPSAMRRAGPIRKHRKTKSASVTPNFGVIDMNVPNQVRLPDLGKSPEYYGPPKEKGHIEDENDFDDQQTCSEHSSRETTPIPQVTKGPNFANNLLNS</sequence>
<feature type="compositionally biased region" description="Polar residues" evidence="1">
    <location>
        <begin position="88"/>
        <end position="97"/>
    </location>
</feature>
<dbReference type="AlphaFoldDB" id="A0A0C7MN80"/>
<dbReference type="EMBL" id="LN736362">
    <property type="protein sequence ID" value="CEP61332.1"/>
    <property type="molecule type" value="Genomic_DNA"/>
</dbReference>
<feature type="compositionally biased region" description="Pro residues" evidence="1">
    <location>
        <begin position="176"/>
        <end position="187"/>
    </location>
</feature>
<proteinExistence type="predicted"/>
<name>A0A0C7MN80_9SACH</name>
<feature type="compositionally biased region" description="Basic residues" evidence="1">
    <location>
        <begin position="258"/>
        <end position="267"/>
    </location>
</feature>
<dbReference type="Proteomes" id="UP000054304">
    <property type="component" value="Unassembled WGS sequence"/>
</dbReference>
<organism evidence="2 3">
    <name type="scientific">Lachancea lanzarotensis</name>
    <dbReference type="NCBI Taxonomy" id="1245769"/>
    <lineage>
        <taxon>Eukaryota</taxon>
        <taxon>Fungi</taxon>
        <taxon>Dikarya</taxon>
        <taxon>Ascomycota</taxon>
        <taxon>Saccharomycotina</taxon>
        <taxon>Saccharomycetes</taxon>
        <taxon>Saccharomycetales</taxon>
        <taxon>Saccharomycetaceae</taxon>
        <taxon>Lachancea</taxon>
    </lineage>
</organism>
<keyword evidence="3" id="KW-1185">Reference proteome</keyword>
<dbReference type="HOGENOM" id="CLU_058506_0_0_1"/>
<feature type="region of interest" description="Disordered" evidence="1">
    <location>
        <begin position="82"/>
        <end position="196"/>
    </location>
</feature>
<evidence type="ECO:0000256" key="1">
    <source>
        <dbReference type="SAM" id="MobiDB-lite"/>
    </source>
</evidence>
<feature type="region of interest" description="Disordered" evidence="1">
    <location>
        <begin position="249"/>
        <end position="269"/>
    </location>
</feature>
<feature type="region of interest" description="Disordered" evidence="1">
    <location>
        <begin position="285"/>
        <end position="346"/>
    </location>
</feature>
<feature type="compositionally biased region" description="Polar residues" evidence="1">
    <location>
        <begin position="316"/>
        <end position="331"/>
    </location>
</feature>
<evidence type="ECO:0000313" key="3">
    <source>
        <dbReference type="Proteomes" id="UP000054304"/>
    </source>
</evidence>
<reference evidence="2 3" key="1">
    <citation type="submission" date="2014-12" db="EMBL/GenBank/DDBJ databases">
        <authorList>
            <person name="Neuveglise Cecile"/>
        </authorList>
    </citation>
    <scope>NUCLEOTIDE SEQUENCE [LARGE SCALE GENOMIC DNA]</scope>
    <source>
        <strain evidence="2 3">CBS 12615</strain>
    </source>
</reference>
<dbReference type="RefSeq" id="XP_022627566.1">
    <property type="nucleotide sequence ID" value="XM_022773053.1"/>
</dbReference>
<gene>
    <name evidence="2" type="ORF">LALA0_S03e00496g</name>
</gene>
<evidence type="ECO:0000313" key="2">
    <source>
        <dbReference type="EMBL" id="CEP61332.1"/>
    </source>
</evidence>
<protein>
    <submittedName>
        <fullName evidence="2">LALA0S03e00496g1_1</fullName>
    </submittedName>
</protein>
<dbReference type="GeneID" id="34684754"/>
<dbReference type="Pfam" id="PF10846">
    <property type="entry name" value="DUF2722"/>
    <property type="match status" value="1"/>
</dbReference>
<dbReference type="InterPro" id="IPR021216">
    <property type="entry name" value="DUF2722"/>
</dbReference>
<dbReference type="OrthoDB" id="4095763at2759"/>